<feature type="compositionally biased region" description="Low complexity" evidence="1">
    <location>
        <begin position="572"/>
        <end position="585"/>
    </location>
</feature>
<feature type="region of interest" description="Disordered" evidence="1">
    <location>
        <begin position="882"/>
        <end position="950"/>
    </location>
</feature>
<feature type="compositionally biased region" description="Polar residues" evidence="1">
    <location>
        <begin position="932"/>
        <end position="942"/>
    </location>
</feature>
<gene>
    <name evidence="2" type="ORF">EBH_0057420</name>
</gene>
<dbReference type="OrthoDB" id="10636235at2759"/>
<reference evidence="2" key="2">
    <citation type="submission" date="2013-10" db="EMBL/GenBank/DDBJ databases">
        <authorList>
            <person name="Aslett M."/>
        </authorList>
    </citation>
    <scope>NUCLEOTIDE SEQUENCE [LARGE SCALE GENOMIC DNA]</scope>
    <source>
        <strain evidence="2">Houghton</strain>
    </source>
</reference>
<dbReference type="VEuPathDB" id="ToxoDB:EBH_0057420"/>
<feature type="compositionally biased region" description="Basic and acidic residues" evidence="1">
    <location>
        <begin position="313"/>
        <end position="323"/>
    </location>
</feature>
<feature type="compositionally biased region" description="Polar residues" evidence="1">
    <location>
        <begin position="281"/>
        <end position="299"/>
    </location>
</feature>
<feature type="region of interest" description="Disordered" evidence="1">
    <location>
        <begin position="59"/>
        <end position="97"/>
    </location>
</feature>
<feature type="compositionally biased region" description="Low complexity" evidence="1">
    <location>
        <begin position="237"/>
        <end position="251"/>
    </location>
</feature>
<dbReference type="Proteomes" id="UP000030750">
    <property type="component" value="Unassembled WGS sequence"/>
</dbReference>
<keyword evidence="3" id="KW-1185">Reference proteome</keyword>
<evidence type="ECO:0000313" key="3">
    <source>
        <dbReference type="Proteomes" id="UP000030750"/>
    </source>
</evidence>
<evidence type="ECO:0000256" key="1">
    <source>
        <dbReference type="SAM" id="MobiDB-lite"/>
    </source>
</evidence>
<name>U6LT50_9EIME</name>
<feature type="region of interest" description="Disordered" evidence="1">
    <location>
        <begin position="963"/>
        <end position="1011"/>
    </location>
</feature>
<feature type="region of interest" description="Disordered" evidence="1">
    <location>
        <begin position="560"/>
        <end position="585"/>
    </location>
</feature>
<organism evidence="2 3">
    <name type="scientific">Eimeria brunetti</name>
    <dbReference type="NCBI Taxonomy" id="51314"/>
    <lineage>
        <taxon>Eukaryota</taxon>
        <taxon>Sar</taxon>
        <taxon>Alveolata</taxon>
        <taxon>Apicomplexa</taxon>
        <taxon>Conoidasida</taxon>
        <taxon>Coccidia</taxon>
        <taxon>Eucoccidiorida</taxon>
        <taxon>Eimeriorina</taxon>
        <taxon>Eimeriidae</taxon>
        <taxon>Eimeria</taxon>
    </lineage>
</organism>
<dbReference type="AlphaFoldDB" id="U6LT50"/>
<feature type="compositionally biased region" description="Polar residues" evidence="1">
    <location>
        <begin position="261"/>
        <end position="270"/>
    </location>
</feature>
<accession>U6LT50</accession>
<feature type="compositionally biased region" description="Polar residues" evidence="1">
    <location>
        <begin position="9"/>
        <end position="20"/>
    </location>
</feature>
<feature type="compositionally biased region" description="Polar residues" evidence="1">
    <location>
        <begin position="888"/>
        <end position="910"/>
    </location>
</feature>
<feature type="region of interest" description="Disordered" evidence="1">
    <location>
        <begin position="656"/>
        <end position="676"/>
    </location>
</feature>
<feature type="region of interest" description="Disordered" evidence="1">
    <location>
        <begin position="495"/>
        <end position="548"/>
    </location>
</feature>
<feature type="region of interest" description="Disordered" evidence="1">
    <location>
        <begin position="723"/>
        <end position="750"/>
    </location>
</feature>
<feature type="region of interest" description="Disordered" evidence="1">
    <location>
        <begin position="237"/>
        <end position="350"/>
    </location>
</feature>
<evidence type="ECO:0000313" key="2">
    <source>
        <dbReference type="EMBL" id="CDJ53497.1"/>
    </source>
</evidence>
<sequence length="1011" mass="105487">MFWWRHTGGTPSEGSPSECSPTGERGLSPAPFAWPTDEEEARSVTGRQIIERVGGARGVVPETPRETPLRASADWPPGGSVRRCLTSSPRRGRSCLRTPSLSLHSLDSGKLCREGTDIAYSTGPRSSFTGSECLSLKSEEYLSACSDVFGTPTSSEGKEMSFVTGTASPESDPGSAMGSLPPGLVSSDSCMRTIAPRVAENGEGRLQSAPESLLAASVRAAYASVRSLSLPLLGPPASTTTTSGAAGAPLTHFRWIRRKPSSSGKGNDGQTPLHVQMKALASQTPLDPSRSASGDSLNPDSLHSASRSSSRGEIPRAHGEHVPDLVGDGFSHYGHSVAPDAGVADEQGGLRSPCELGASEKRRCAPKLVGKFVTPHGPSGAPELPVAGFLSHDQERRATDWNKLNALQSEAGISWGLWRSKTVQSCTLAVDVFGPSDCKRRSRSWSMRSAGSFLDRLLPAFNSAGPLPGRLMSCPRAAEPIQHDVSNWQSGELETPAQDNCGEALRAGPRRNNDAMNPDTLGEHTNFGTPSGADSMESSPDVCNGDGIYVNSSIDSDGNYSCRDSGSGGGSRCSSNSSSSYSSSSKSICSQKSGSMYSLCSMSADSSSPTTTRESGEAHLLVGLDNHFSDAASAGPSHSQEAVGESSNCRVAAVEGPKSTAGASQLPATGRGGTKFGQASEAGRQEMLGVEHARAHLLPEQELKGQGGTHETDTLQLHDQRGFSTAQSDPCDDNVQACSPSHSKAHTEGSQISATCARPFASEPCSTAVGTGVGEATAAVSQQPVPELARGHGGDSLHQSEEFKAGAVAPDQKCDEVKTVNGLTAEQSLQHSCVGTAAGFQPAIFPDKPQRGEAELIACTHCEEGQGEPVLHDVHLHEAPTGLGAPLISTSSAPETEASYTATRSPNTVYATPEDPEKPVSAVRLDNEGRSSQEPQATQGASPDSMARSGASLSTLLASVSEVTKADESVKYASNGSVEELEEPKRQHLPWRHAGAPGEPVRFPVQHSVAG</sequence>
<feature type="region of interest" description="Disordered" evidence="1">
    <location>
        <begin position="1"/>
        <end position="40"/>
    </location>
</feature>
<proteinExistence type="predicted"/>
<feature type="compositionally biased region" description="Polar residues" evidence="1">
    <location>
        <begin position="736"/>
        <end position="750"/>
    </location>
</feature>
<protein>
    <submittedName>
        <fullName evidence="2">Uncharacterized protein</fullName>
    </submittedName>
</protein>
<reference evidence="2" key="1">
    <citation type="submission" date="2013-10" db="EMBL/GenBank/DDBJ databases">
        <title>Genomic analysis of the causative agents of coccidiosis in chickens.</title>
        <authorList>
            <person name="Reid A.J."/>
            <person name="Blake D."/>
            <person name="Billington K."/>
            <person name="Browne H."/>
            <person name="Dunn M."/>
            <person name="Hung S."/>
            <person name="Kawahara F."/>
            <person name="Miranda-Saavedra D."/>
            <person name="Mourier T."/>
            <person name="Nagra H."/>
            <person name="Otto T.D."/>
            <person name="Rawlings N."/>
            <person name="Sanchez A."/>
            <person name="Sanders M."/>
            <person name="Subramaniam C."/>
            <person name="Tay Y."/>
            <person name="Dear P."/>
            <person name="Doerig C."/>
            <person name="Gruber A."/>
            <person name="Parkinson J."/>
            <person name="Shirley M."/>
            <person name="Wan K.L."/>
            <person name="Berriman M."/>
            <person name="Tomley F."/>
            <person name="Pain A."/>
        </authorList>
    </citation>
    <scope>NUCLEOTIDE SEQUENCE [LARGE SCALE GENOMIC DNA]</scope>
    <source>
        <strain evidence="2">Houghton</strain>
    </source>
</reference>
<feature type="region of interest" description="Disordered" evidence="1">
    <location>
        <begin position="155"/>
        <end position="179"/>
    </location>
</feature>
<dbReference type="EMBL" id="HG713346">
    <property type="protein sequence ID" value="CDJ53497.1"/>
    <property type="molecule type" value="Genomic_DNA"/>
</dbReference>